<accession>A0A9D4CJX9</accession>
<name>A0A9D4CJX9_DREPO</name>
<gene>
    <name evidence="1" type="ORF">DPMN_051524</name>
</gene>
<reference evidence="1" key="2">
    <citation type="submission" date="2020-11" db="EMBL/GenBank/DDBJ databases">
        <authorList>
            <person name="McCartney M.A."/>
            <person name="Auch B."/>
            <person name="Kono T."/>
            <person name="Mallez S."/>
            <person name="Becker A."/>
            <person name="Gohl D.M."/>
            <person name="Silverstein K.A.T."/>
            <person name="Koren S."/>
            <person name="Bechman K.B."/>
            <person name="Herman A."/>
            <person name="Abrahante J.E."/>
            <person name="Garbe J."/>
        </authorList>
    </citation>
    <scope>NUCLEOTIDE SEQUENCE</scope>
    <source>
        <strain evidence="1">Duluth1</strain>
        <tissue evidence="1">Whole animal</tissue>
    </source>
</reference>
<dbReference type="EMBL" id="JAIWYP010000012">
    <property type="protein sequence ID" value="KAH3725675.1"/>
    <property type="molecule type" value="Genomic_DNA"/>
</dbReference>
<evidence type="ECO:0000313" key="1">
    <source>
        <dbReference type="EMBL" id="KAH3725675.1"/>
    </source>
</evidence>
<comment type="caution">
    <text evidence="1">The sequence shown here is derived from an EMBL/GenBank/DDBJ whole genome shotgun (WGS) entry which is preliminary data.</text>
</comment>
<reference evidence="1" key="1">
    <citation type="journal article" date="2019" name="bioRxiv">
        <title>The Genome of the Zebra Mussel, Dreissena polymorpha: A Resource for Invasive Species Research.</title>
        <authorList>
            <person name="McCartney M.A."/>
            <person name="Auch B."/>
            <person name="Kono T."/>
            <person name="Mallez S."/>
            <person name="Zhang Y."/>
            <person name="Obille A."/>
            <person name="Becker A."/>
            <person name="Abrahante J.E."/>
            <person name="Garbe J."/>
            <person name="Badalamenti J.P."/>
            <person name="Herman A."/>
            <person name="Mangelson H."/>
            <person name="Liachko I."/>
            <person name="Sullivan S."/>
            <person name="Sone E.D."/>
            <person name="Koren S."/>
            <person name="Silverstein K.A.T."/>
            <person name="Beckman K.B."/>
            <person name="Gohl D.M."/>
        </authorList>
    </citation>
    <scope>NUCLEOTIDE SEQUENCE</scope>
    <source>
        <strain evidence="1">Duluth1</strain>
        <tissue evidence="1">Whole animal</tissue>
    </source>
</reference>
<protein>
    <submittedName>
        <fullName evidence="1">Uncharacterized protein</fullName>
    </submittedName>
</protein>
<organism evidence="1 2">
    <name type="scientific">Dreissena polymorpha</name>
    <name type="common">Zebra mussel</name>
    <name type="synonym">Mytilus polymorpha</name>
    <dbReference type="NCBI Taxonomy" id="45954"/>
    <lineage>
        <taxon>Eukaryota</taxon>
        <taxon>Metazoa</taxon>
        <taxon>Spiralia</taxon>
        <taxon>Lophotrochozoa</taxon>
        <taxon>Mollusca</taxon>
        <taxon>Bivalvia</taxon>
        <taxon>Autobranchia</taxon>
        <taxon>Heteroconchia</taxon>
        <taxon>Euheterodonta</taxon>
        <taxon>Imparidentia</taxon>
        <taxon>Neoheterodontei</taxon>
        <taxon>Myida</taxon>
        <taxon>Dreissenoidea</taxon>
        <taxon>Dreissenidae</taxon>
        <taxon>Dreissena</taxon>
    </lineage>
</organism>
<dbReference type="AlphaFoldDB" id="A0A9D4CJX9"/>
<proteinExistence type="predicted"/>
<keyword evidence="2" id="KW-1185">Reference proteome</keyword>
<evidence type="ECO:0000313" key="2">
    <source>
        <dbReference type="Proteomes" id="UP000828390"/>
    </source>
</evidence>
<dbReference type="Proteomes" id="UP000828390">
    <property type="component" value="Unassembled WGS sequence"/>
</dbReference>
<sequence length="65" mass="7777">MKDRIDSTSHLRRSFTHKCTARHVTVTFQSKMCVRFCFLYSFTPECPSTFRSTESLFVEYYNCTF</sequence>